<dbReference type="Proteomes" id="UP001165121">
    <property type="component" value="Unassembled WGS sequence"/>
</dbReference>
<reference evidence="1" key="1">
    <citation type="submission" date="2023-04" db="EMBL/GenBank/DDBJ databases">
        <title>Phytophthora fragariaefolia NBRC 109709.</title>
        <authorList>
            <person name="Ichikawa N."/>
            <person name="Sato H."/>
            <person name="Tonouchi N."/>
        </authorList>
    </citation>
    <scope>NUCLEOTIDE SEQUENCE</scope>
    <source>
        <strain evidence="1">NBRC 109709</strain>
    </source>
</reference>
<protein>
    <submittedName>
        <fullName evidence="1">Unnamed protein product</fullName>
    </submittedName>
</protein>
<proteinExistence type="predicted"/>
<accession>A0A9W6XAM8</accession>
<evidence type="ECO:0000313" key="2">
    <source>
        <dbReference type="Proteomes" id="UP001165121"/>
    </source>
</evidence>
<dbReference type="EMBL" id="BSXT01000830">
    <property type="protein sequence ID" value="GMF34699.1"/>
    <property type="molecule type" value="Genomic_DNA"/>
</dbReference>
<organism evidence="1 2">
    <name type="scientific">Phytophthora fragariaefolia</name>
    <dbReference type="NCBI Taxonomy" id="1490495"/>
    <lineage>
        <taxon>Eukaryota</taxon>
        <taxon>Sar</taxon>
        <taxon>Stramenopiles</taxon>
        <taxon>Oomycota</taxon>
        <taxon>Peronosporomycetes</taxon>
        <taxon>Peronosporales</taxon>
        <taxon>Peronosporaceae</taxon>
        <taxon>Phytophthora</taxon>
    </lineage>
</organism>
<name>A0A9W6XAM8_9STRA</name>
<keyword evidence="2" id="KW-1185">Reference proteome</keyword>
<evidence type="ECO:0000313" key="1">
    <source>
        <dbReference type="EMBL" id="GMF34699.1"/>
    </source>
</evidence>
<gene>
    <name evidence="1" type="ORF">Pfra01_000898000</name>
</gene>
<comment type="caution">
    <text evidence="1">The sequence shown here is derived from an EMBL/GenBank/DDBJ whole genome shotgun (WGS) entry which is preliminary data.</text>
</comment>
<sequence length="89" mass="9610">MLPNVLCAIIYCMLPDLVGKNHVKIDRVRKTVGIRGRMEVVSGLPTREVYTKSKMGVDLELITASIYGVDGQATGSPADGQVITIPHMA</sequence>
<dbReference type="AlphaFoldDB" id="A0A9W6XAM8"/>